<gene>
    <name evidence="1" type="ORF">A6769_19965</name>
</gene>
<dbReference type="AlphaFoldDB" id="A0A367RES4"/>
<reference evidence="1 2" key="1">
    <citation type="submission" date="2016-04" db="EMBL/GenBank/DDBJ databases">
        <authorList>
            <person name="Evans L.H."/>
            <person name="Alamgir A."/>
            <person name="Owens N."/>
            <person name="Weber N.D."/>
            <person name="Virtaneva K."/>
            <person name="Barbian K."/>
            <person name="Babar A."/>
            <person name="Rosenke K."/>
        </authorList>
    </citation>
    <scope>NUCLEOTIDE SEQUENCE [LARGE SCALE GENOMIC DNA]</scope>
    <source>
        <strain evidence="1">NIES-2108</strain>
    </source>
</reference>
<evidence type="ECO:0000313" key="2">
    <source>
        <dbReference type="Proteomes" id="UP000252085"/>
    </source>
</evidence>
<evidence type="ECO:0000313" key="1">
    <source>
        <dbReference type="EMBL" id="RCJ35036.1"/>
    </source>
</evidence>
<comment type="caution">
    <text evidence="1">The sequence shown here is derived from an EMBL/GenBank/DDBJ whole genome shotgun (WGS) entry which is preliminary data.</text>
</comment>
<accession>A0A367RES4</accession>
<name>A0A367RES4_NOSPU</name>
<sequence length="70" mass="8380">MSRKRPARIGNPDLRQQKQVPMPLIEEIEQKIYSFLLSPLNFKPLKLYEKEEKKAFHDRILTLSVWISQN</sequence>
<dbReference type="Proteomes" id="UP000252085">
    <property type="component" value="Unassembled WGS sequence"/>
</dbReference>
<protein>
    <submittedName>
        <fullName evidence="1">Uncharacterized protein</fullName>
    </submittedName>
</protein>
<proteinExistence type="predicted"/>
<dbReference type="EMBL" id="LXQE01000153">
    <property type="protein sequence ID" value="RCJ35036.1"/>
    <property type="molecule type" value="Genomic_DNA"/>
</dbReference>
<organism evidence="1 2">
    <name type="scientific">Nostoc punctiforme NIES-2108</name>
    <dbReference type="NCBI Taxonomy" id="1356359"/>
    <lineage>
        <taxon>Bacteria</taxon>
        <taxon>Bacillati</taxon>
        <taxon>Cyanobacteriota</taxon>
        <taxon>Cyanophyceae</taxon>
        <taxon>Nostocales</taxon>
        <taxon>Nostocaceae</taxon>
        <taxon>Nostoc</taxon>
    </lineage>
</organism>